<dbReference type="InterPro" id="IPR053150">
    <property type="entry name" value="Teicoplanin_resist-assoc"/>
</dbReference>
<evidence type="ECO:0000313" key="3">
    <source>
        <dbReference type="EMBL" id="EUJ26875.1"/>
    </source>
</evidence>
<comment type="caution">
    <text evidence="3">The sequence shown here is derived from an EMBL/GenBank/DDBJ whole genome shotgun (WGS) entry which is preliminary data.</text>
</comment>
<dbReference type="PATRIC" id="fig|1265820.5.peg.2715"/>
<keyword evidence="4" id="KW-1185">Reference proteome</keyword>
<dbReference type="STRING" id="1265820.PCORN_13775"/>
<dbReference type="EMBL" id="AODE01000028">
    <property type="protein sequence ID" value="EUJ26875.1"/>
    <property type="molecule type" value="Genomic_DNA"/>
</dbReference>
<feature type="transmembrane region" description="Helical" evidence="1">
    <location>
        <begin position="161"/>
        <end position="187"/>
    </location>
</feature>
<evidence type="ECO:0000259" key="2">
    <source>
        <dbReference type="Pfam" id="PF04892"/>
    </source>
</evidence>
<reference evidence="3 4" key="1">
    <citation type="journal article" date="2014" name="Int. J. Syst. Evol. Microbiol.">
        <title>Listeria floridensis sp. nov., Listeria aquatica sp. nov., Listeria cornellensis sp. nov., Listeria riparia sp. nov. and Listeria grandensis sp. nov., from agricultural and natural environments.</title>
        <authorList>
            <person name="den Bakker H.C."/>
            <person name="Warchocki S."/>
            <person name="Wright E.M."/>
            <person name="Allred A.F."/>
            <person name="Ahlstrom C."/>
            <person name="Manuel C.S."/>
            <person name="Stasiewicz M.J."/>
            <person name="Burrell A."/>
            <person name="Roof S."/>
            <person name="Strawn L."/>
            <person name="Fortes E.D."/>
            <person name="Nightingale K.K."/>
            <person name="Kephart D."/>
            <person name="Wiedmann M."/>
        </authorList>
    </citation>
    <scope>NUCLEOTIDE SEQUENCE [LARGE SCALE GENOMIC DNA]</scope>
    <source>
        <strain evidence="4">FSL F6-969</strain>
    </source>
</reference>
<evidence type="ECO:0000256" key="1">
    <source>
        <dbReference type="SAM" id="Phobius"/>
    </source>
</evidence>
<evidence type="ECO:0000313" key="4">
    <source>
        <dbReference type="Proteomes" id="UP000019254"/>
    </source>
</evidence>
<keyword evidence="1" id="KW-0812">Transmembrane</keyword>
<name>W7BQD5_9LIST</name>
<dbReference type="PANTHER" id="PTHR36834:SF2">
    <property type="entry name" value="MEMBRANE PROTEIN"/>
    <property type="match status" value="1"/>
</dbReference>
<organism evidence="3 4">
    <name type="scientific">Listeria cornellensis FSL F6-0969</name>
    <dbReference type="NCBI Taxonomy" id="1265820"/>
    <lineage>
        <taxon>Bacteria</taxon>
        <taxon>Bacillati</taxon>
        <taxon>Bacillota</taxon>
        <taxon>Bacilli</taxon>
        <taxon>Bacillales</taxon>
        <taxon>Listeriaceae</taxon>
        <taxon>Listeria</taxon>
    </lineage>
</organism>
<dbReference type="Pfam" id="PF04892">
    <property type="entry name" value="VanZ"/>
    <property type="match status" value="1"/>
</dbReference>
<dbReference type="Proteomes" id="UP000019254">
    <property type="component" value="Unassembled WGS sequence"/>
</dbReference>
<gene>
    <name evidence="3" type="ORF">PCORN_13775</name>
</gene>
<keyword evidence="1" id="KW-1133">Transmembrane helix</keyword>
<dbReference type="RefSeq" id="WP_036080858.1">
    <property type="nucleotide sequence ID" value="NZ_AODE01000028.1"/>
</dbReference>
<dbReference type="InterPro" id="IPR006976">
    <property type="entry name" value="VanZ-like"/>
</dbReference>
<dbReference type="AlphaFoldDB" id="W7BQD5"/>
<dbReference type="OrthoDB" id="4822551at2"/>
<sequence>MKNDKIRFLVLMIPILYMAYGIFLAIDFGSKAEMINVIVNGTILGACSIFIIWKAKLRNTVDVIWLATFILYLFILHHLVTYISAGDILKSTYTGGFHIQHELVNLVPFTTIENTVHQTLPTMPTMPTIIQLLGNVLLLAPLTFFLLYFQITKRIGMTLLLALFISTGIELVQFLQTTIITGFSGITLPENRSTDIDDIILNTLSGLLGVLAALCIPSVRKRKKITLKWEK</sequence>
<keyword evidence="1" id="KW-0472">Membrane</keyword>
<feature type="transmembrane region" description="Helical" evidence="1">
    <location>
        <begin position="34"/>
        <end position="53"/>
    </location>
</feature>
<accession>W7BQD5</accession>
<protein>
    <recommendedName>
        <fullName evidence="2">VanZ-like domain-containing protein</fullName>
    </recommendedName>
</protein>
<feature type="transmembrane region" description="Helical" evidence="1">
    <location>
        <begin position="199"/>
        <end position="219"/>
    </location>
</feature>
<dbReference type="PANTHER" id="PTHR36834">
    <property type="entry name" value="MEMBRANE PROTEIN-RELATED"/>
    <property type="match status" value="1"/>
</dbReference>
<feature type="transmembrane region" description="Helical" evidence="1">
    <location>
        <begin position="129"/>
        <end position="149"/>
    </location>
</feature>
<feature type="transmembrane region" description="Helical" evidence="1">
    <location>
        <begin position="65"/>
        <end position="85"/>
    </location>
</feature>
<feature type="domain" description="VanZ-like" evidence="2">
    <location>
        <begin position="69"/>
        <end position="214"/>
    </location>
</feature>
<proteinExistence type="predicted"/>
<feature type="transmembrane region" description="Helical" evidence="1">
    <location>
        <begin position="7"/>
        <end position="28"/>
    </location>
</feature>